<dbReference type="PANTHER" id="PTHR45835:SF99">
    <property type="entry name" value="CHROMO DOMAIN-CONTAINING PROTEIN-RELATED"/>
    <property type="match status" value="1"/>
</dbReference>
<evidence type="ECO:0000259" key="2">
    <source>
        <dbReference type="PROSITE" id="PS50994"/>
    </source>
</evidence>
<protein>
    <submittedName>
        <fullName evidence="3">Pol protein</fullName>
    </submittedName>
</protein>
<evidence type="ECO:0000313" key="4">
    <source>
        <dbReference type="Proteomes" id="UP000321393"/>
    </source>
</evidence>
<organism evidence="3 4">
    <name type="scientific">Cucumis melo var. makuwa</name>
    <name type="common">Oriental melon</name>
    <dbReference type="NCBI Taxonomy" id="1194695"/>
    <lineage>
        <taxon>Eukaryota</taxon>
        <taxon>Viridiplantae</taxon>
        <taxon>Streptophyta</taxon>
        <taxon>Embryophyta</taxon>
        <taxon>Tracheophyta</taxon>
        <taxon>Spermatophyta</taxon>
        <taxon>Magnoliopsida</taxon>
        <taxon>eudicotyledons</taxon>
        <taxon>Gunneridae</taxon>
        <taxon>Pentapetalae</taxon>
        <taxon>rosids</taxon>
        <taxon>fabids</taxon>
        <taxon>Cucurbitales</taxon>
        <taxon>Cucurbitaceae</taxon>
        <taxon>Benincaseae</taxon>
        <taxon>Cucumis</taxon>
    </lineage>
</organism>
<dbReference type="PANTHER" id="PTHR45835">
    <property type="entry name" value="YALI0A06105P"/>
    <property type="match status" value="1"/>
</dbReference>
<dbReference type="Gene3D" id="3.30.420.10">
    <property type="entry name" value="Ribonuclease H-like superfamily/Ribonuclease H"/>
    <property type="match status" value="1"/>
</dbReference>
<feature type="transmembrane region" description="Helical" evidence="1">
    <location>
        <begin position="507"/>
        <end position="529"/>
    </location>
</feature>
<feature type="domain" description="Integrase catalytic" evidence="2">
    <location>
        <begin position="1"/>
        <end position="151"/>
    </location>
</feature>
<dbReference type="SUPFAM" id="SSF53098">
    <property type="entry name" value="Ribonuclease H-like"/>
    <property type="match status" value="1"/>
</dbReference>
<dbReference type="InterPro" id="IPR036397">
    <property type="entry name" value="RNaseH_sf"/>
</dbReference>
<dbReference type="OrthoDB" id="1738613at2759"/>
<proteinExistence type="predicted"/>
<sequence length="598" mass="68972">MDSITGLPRTLRGFTVIWVVVDKLTKSAHFIPGKSTYTASKWAQLYMSEIVRLHGVPLSIVFYRDARFTSKFWKGLQAAMGTRLDFSTTFHPQTDGRTERLNQVLEDMLRACALEFPGSWDSHLHLMKFSYNNSFQATIRMTSFEALYSKCCKSPFCWDEVGEQRLMGSKLVQSTNEAIQKIRSCMQTAQSRQKSYANARRKDLEFDVRDKLFLKVAPMKGILRFERRGKLSPVLKYVPDPSHVMDYEPLKIDENLSYAEQPIEVLAREVKMLRNREIPLVKALWQNHRVEEATCEREDDMKARYPKERTHYPRAKPPTVSFFFFLFLRPTVAPISSDLPSSSFRHIAISVFVVVHLATPTFAAASLFFVRARPTIDSDRRPFWPLVEQLVDSSAFDRVATSHPSIFRHVSLFRPSSREAEKINRSRVRELTLEFSGVRAGLIGDSSPLLGWIHWTWTRSRNLATFQWKFIIRILGMSYVVEVPRVWKSLRWFSIDCRVMVSFIYGVEYLTGMVSFGIPRLICVSFGITRLICASFWITRLICVSFWITRLICVSFGITRLIYASFRITRLICTPFGITGLICKGMAKGRPARGKKDV</sequence>
<dbReference type="InterPro" id="IPR012337">
    <property type="entry name" value="RNaseH-like_sf"/>
</dbReference>
<name>A0A5A7TY92_CUCMM</name>
<dbReference type="GO" id="GO:0003676">
    <property type="term" value="F:nucleic acid binding"/>
    <property type="evidence" value="ECO:0007669"/>
    <property type="project" value="InterPro"/>
</dbReference>
<keyword evidence="1" id="KW-0472">Membrane</keyword>
<feature type="transmembrane region" description="Helical" evidence="1">
    <location>
        <begin position="541"/>
        <end position="562"/>
    </location>
</feature>
<reference evidence="3 4" key="1">
    <citation type="submission" date="2019-08" db="EMBL/GenBank/DDBJ databases">
        <title>Draft genome sequences of two oriental melons (Cucumis melo L. var makuwa).</title>
        <authorList>
            <person name="Kwon S.-Y."/>
        </authorList>
    </citation>
    <scope>NUCLEOTIDE SEQUENCE [LARGE SCALE GENOMIC DNA]</scope>
    <source>
        <strain evidence="4">cv. SW 3</strain>
        <tissue evidence="3">Leaf</tissue>
    </source>
</reference>
<dbReference type="Proteomes" id="UP000321393">
    <property type="component" value="Unassembled WGS sequence"/>
</dbReference>
<accession>A0A5A7TY92</accession>
<evidence type="ECO:0000313" key="3">
    <source>
        <dbReference type="EMBL" id="KAA0046946.1"/>
    </source>
</evidence>
<feature type="transmembrane region" description="Helical" evidence="1">
    <location>
        <begin position="347"/>
        <end position="370"/>
    </location>
</feature>
<dbReference type="GO" id="GO:0015074">
    <property type="term" value="P:DNA integration"/>
    <property type="evidence" value="ECO:0007669"/>
    <property type="project" value="InterPro"/>
</dbReference>
<comment type="caution">
    <text evidence="3">The sequence shown here is derived from an EMBL/GenBank/DDBJ whole genome shotgun (WGS) entry which is preliminary data.</text>
</comment>
<dbReference type="InterPro" id="IPR001584">
    <property type="entry name" value="Integrase_cat-core"/>
</dbReference>
<keyword evidence="1" id="KW-1133">Transmembrane helix</keyword>
<keyword evidence="1" id="KW-0812">Transmembrane</keyword>
<dbReference type="AlphaFoldDB" id="A0A5A7TY92"/>
<gene>
    <name evidence="3" type="ORF">E6C27_scaffold230G001200</name>
</gene>
<dbReference type="EMBL" id="SSTE01013576">
    <property type="protein sequence ID" value="KAA0046946.1"/>
    <property type="molecule type" value="Genomic_DNA"/>
</dbReference>
<evidence type="ECO:0000256" key="1">
    <source>
        <dbReference type="SAM" id="Phobius"/>
    </source>
</evidence>
<dbReference type="PROSITE" id="PS50994">
    <property type="entry name" value="INTEGRASE"/>
    <property type="match status" value="1"/>
</dbReference>